<dbReference type="PANTHER" id="PTHR22594">
    <property type="entry name" value="ASPARTYL/LYSYL-TRNA SYNTHETASE"/>
    <property type="match status" value="1"/>
</dbReference>
<comment type="subcellular location">
    <subcellularLocation>
        <location evidence="7">Cytoplasm</location>
    </subcellularLocation>
</comment>
<protein>
    <recommendedName>
        <fullName evidence="7">Aspartate--tRNA(Asp/Asn) ligase</fullName>
        <ecNumber evidence="7">6.1.1.23</ecNumber>
    </recommendedName>
    <alternativeName>
        <fullName evidence="7">Aspartyl-tRNA synthetase</fullName>
        <shortName evidence="7">AspRS</shortName>
    </alternativeName>
    <alternativeName>
        <fullName evidence="7">Non-discriminating aspartyl-tRNA synthetase</fullName>
        <shortName evidence="7">ND-AspRS</shortName>
    </alternativeName>
</protein>
<dbReference type="InterPro" id="IPR004524">
    <property type="entry name" value="Asp-tRNA-ligase_1"/>
</dbReference>
<comment type="subunit">
    <text evidence="7">Homodimer.</text>
</comment>
<name>A0ABR7NAZ5_9FIRM</name>
<dbReference type="InterPro" id="IPR004365">
    <property type="entry name" value="NA-bd_OB_tRNA"/>
</dbReference>
<dbReference type="InterPro" id="IPR012340">
    <property type="entry name" value="NA-bd_OB-fold"/>
</dbReference>
<feature type="binding site" evidence="7">
    <location>
        <position position="500"/>
    </location>
    <ligand>
        <name>L-aspartate</name>
        <dbReference type="ChEBI" id="CHEBI:29991"/>
    </ligand>
</feature>
<dbReference type="Pfam" id="PF00152">
    <property type="entry name" value="tRNA-synt_2"/>
    <property type="match status" value="1"/>
</dbReference>
<comment type="caution">
    <text evidence="7">Lacks conserved residue(s) required for the propagation of feature annotation.</text>
</comment>
<dbReference type="InterPro" id="IPR047090">
    <property type="entry name" value="AspRS_core"/>
</dbReference>
<dbReference type="PROSITE" id="PS50862">
    <property type="entry name" value="AA_TRNA_LIGASE_II"/>
    <property type="match status" value="1"/>
</dbReference>
<dbReference type="Gene3D" id="2.40.50.140">
    <property type="entry name" value="Nucleic acid-binding proteins"/>
    <property type="match status" value="1"/>
</dbReference>
<feature type="binding site" evidence="7">
    <location>
        <position position="240"/>
    </location>
    <ligand>
        <name>ATP</name>
        <dbReference type="ChEBI" id="CHEBI:30616"/>
    </ligand>
</feature>
<dbReference type="InterPro" id="IPR047089">
    <property type="entry name" value="Asp-tRNA-ligase_1_N"/>
</dbReference>
<dbReference type="GO" id="GO:0004815">
    <property type="term" value="F:aspartate-tRNA ligase activity"/>
    <property type="evidence" value="ECO:0007669"/>
    <property type="project" value="UniProtKB-EC"/>
</dbReference>
<keyword evidence="4 7" id="KW-0067">ATP-binding</keyword>
<dbReference type="SUPFAM" id="SSF55261">
    <property type="entry name" value="GAD domain-like"/>
    <property type="match status" value="1"/>
</dbReference>
<dbReference type="EMBL" id="JACRSZ010000010">
    <property type="protein sequence ID" value="MBC8573576.1"/>
    <property type="molecule type" value="Genomic_DNA"/>
</dbReference>
<organism evidence="9 10">
    <name type="scientific">Jingyaoa shaoxingensis</name>
    <dbReference type="NCBI Taxonomy" id="2763671"/>
    <lineage>
        <taxon>Bacteria</taxon>
        <taxon>Bacillati</taxon>
        <taxon>Bacillota</taxon>
        <taxon>Clostridia</taxon>
        <taxon>Lachnospirales</taxon>
        <taxon>Lachnospiraceae</taxon>
        <taxon>Jingyaoa</taxon>
    </lineage>
</organism>
<comment type="catalytic activity">
    <reaction evidence="7">
        <text>tRNA(Asx) + L-aspartate + ATP = L-aspartyl-tRNA(Asx) + AMP + diphosphate</text>
        <dbReference type="Rhea" id="RHEA:18349"/>
        <dbReference type="Rhea" id="RHEA-COMP:9710"/>
        <dbReference type="Rhea" id="RHEA-COMP:9711"/>
        <dbReference type="ChEBI" id="CHEBI:29991"/>
        <dbReference type="ChEBI" id="CHEBI:30616"/>
        <dbReference type="ChEBI" id="CHEBI:33019"/>
        <dbReference type="ChEBI" id="CHEBI:78442"/>
        <dbReference type="ChEBI" id="CHEBI:78516"/>
        <dbReference type="ChEBI" id="CHEBI:456215"/>
        <dbReference type="EC" id="6.1.1.23"/>
    </reaction>
</comment>
<gene>
    <name evidence="7 9" type="primary">aspS</name>
    <name evidence="9" type="ORF">H8716_10850</name>
</gene>
<evidence type="ECO:0000256" key="5">
    <source>
        <dbReference type="ARBA" id="ARBA00022917"/>
    </source>
</evidence>
<dbReference type="CDD" id="cd00777">
    <property type="entry name" value="AspRS_core"/>
    <property type="match status" value="1"/>
</dbReference>
<sequence>MAESMKGLHRSHRCTEVTKDMIGSEVTLMGWVQKSRNKGGIVFVDLRDRSGIMQLIFETGCENGIDEEGFEKAGKLRSEFVIAVTGTVEARSGAVNPNLKTGEIEIRAKSLRILSESETPPFPIEEDSKTREELRLKYRYLDLRRPDLQRNLMMRSQVTTLVRAFMAKEGFLEIETPTLCKSTPEGARDYLVPSRVHPGCFYALPQSPQLYKQLLMCSGYDRYIQIARCYRDEDLRADRQPEFTQIDMELSFVDVDDVIDVNERLLAYLFKEVLDVEVQLPIQRMTWTEAMNRFGSDKPDLRFGMELTDISEVVKDTEFAVFKNALEAGGTVRGINAKGQGAMPRKKIDKLVEFVKGYGAKGLAYVAIQEDGTVKSSFAKFMTEEQMQALIQAMDGQNGDLLLIAADKTKLVWDVLGALRLEMANQMGLLDKNEFRFVWITEFPLLEWSEEENRFTAMHHPFTMPMEEDLQYIDSDPGRVRAKAYDIVLNGNEIGGGSVRIHQNDIQEKMFEALGFTKERAHEQFGFLLDAFKYGVPPHAGLAYGLDRLVMLMAKQDSIRDVIAFPKVKDASCLMTEAPERVEDKQLQELGIEVAEETEE</sequence>
<keyword evidence="5 7" id="KW-0648">Protein biosynthesis</keyword>
<dbReference type="InterPro" id="IPR004115">
    <property type="entry name" value="GAD-like_sf"/>
</dbReference>
<dbReference type="InterPro" id="IPR004364">
    <property type="entry name" value="Aa-tRNA-synt_II"/>
</dbReference>
<dbReference type="Pfam" id="PF02938">
    <property type="entry name" value="GAD"/>
    <property type="match status" value="1"/>
</dbReference>
<dbReference type="HAMAP" id="MF_00044">
    <property type="entry name" value="Asp_tRNA_synth_type1"/>
    <property type="match status" value="1"/>
</dbReference>
<reference evidence="9 10" key="1">
    <citation type="submission" date="2020-08" db="EMBL/GenBank/DDBJ databases">
        <title>Genome public.</title>
        <authorList>
            <person name="Liu C."/>
            <person name="Sun Q."/>
        </authorList>
    </citation>
    <scope>NUCLEOTIDE SEQUENCE [LARGE SCALE GENOMIC DNA]</scope>
    <source>
        <strain evidence="9 10">NSJ-46</strain>
    </source>
</reference>
<evidence type="ECO:0000256" key="6">
    <source>
        <dbReference type="ARBA" id="ARBA00023146"/>
    </source>
</evidence>
<dbReference type="InterPro" id="IPR029351">
    <property type="entry name" value="GAD_dom"/>
</dbReference>
<dbReference type="PANTHER" id="PTHR22594:SF5">
    <property type="entry name" value="ASPARTATE--TRNA LIGASE, MITOCHONDRIAL"/>
    <property type="match status" value="1"/>
</dbReference>
<evidence type="ECO:0000259" key="8">
    <source>
        <dbReference type="PROSITE" id="PS50862"/>
    </source>
</evidence>
<dbReference type="Gene3D" id="3.30.1360.30">
    <property type="entry name" value="GAD-like domain"/>
    <property type="match status" value="1"/>
</dbReference>
<dbReference type="SUPFAM" id="SSF55681">
    <property type="entry name" value="Class II aaRS and biotin synthetases"/>
    <property type="match status" value="1"/>
</dbReference>
<feature type="region of interest" description="Aspartate" evidence="7">
    <location>
        <begin position="209"/>
        <end position="212"/>
    </location>
</feature>
<dbReference type="Pfam" id="PF01336">
    <property type="entry name" value="tRNA_anti-codon"/>
    <property type="match status" value="1"/>
</dbReference>
<comment type="caution">
    <text evidence="9">The sequence shown here is derived from an EMBL/GenBank/DDBJ whole genome shotgun (WGS) entry which is preliminary data.</text>
</comment>
<evidence type="ECO:0000256" key="7">
    <source>
        <dbReference type="HAMAP-Rule" id="MF_00044"/>
    </source>
</evidence>
<keyword evidence="2 7" id="KW-0436">Ligase</keyword>
<dbReference type="Proteomes" id="UP000657421">
    <property type="component" value="Unassembled WGS sequence"/>
</dbReference>
<dbReference type="PRINTS" id="PR01042">
    <property type="entry name" value="TRNASYNTHASP"/>
</dbReference>
<dbReference type="Gene3D" id="3.30.930.10">
    <property type="entry name" value="Bira Bifunctional Protein, Domain 2"/>
    <property type="match status" value="1"/>
</dbReference>
<dbReference type="InterPro" id="IPR045864">
    <property type="entry name" value="aa-tRNA-synth_II/BPL/LPL"/>
</dbReference>
<dbReference type="SUPFAM" id="SSF50249">
    <property type="entry name" value="Nucleic acid-binding proteins"/>
    <property type="match status" value="1"/>
</dbReference>
<feature type="binding site" evidence="7">
    <location>
        <position position="231"/>
    </location>
    <ligand>
        <name>L-aspartate</name>
        <dbReference type="ChEBI" id="CHEBI:29991"/>
    </ligand>
</feature>
<dbReference type="InterPro" id="IPR002312">
    <property type="entry name" value="Asp/Asn-tRNA-synth_IIb"/>
</dbReference>
<feature type="binding site" evidence="7">
    <location>
        <begin position="545"/>
        <end position="548"/>
    </location>
    <ligand>
        <name>ATP</name>
        <dbReference type="ChEBI" id="CHEBI:30616"/>
    </ligand>
</feature>
<dbReference type="NCBIfam" id="NF001750">
    <property type="entry name" value="PRK00476.1"/>
    <property type="match status" value="1"/>
</dbReference>
<keyword evidence="10" id="KW-1185">Reference proteome</keyword>
<feature type="binding site" evidence="7">
    <location>
        <position position="185"/>
    </location>
    <ligand>
        <name>L-aspartate</name>
        <dbReference type="ChEBI" id="CHEBI:29991"/>
    </ligand>
</feature>
<evidence type="ECO:0000256" key="3">
    <source>
        <dbReference type="ARBA" id="ARBA00022741"/>
    </source>
</evidence>
<feature type="binding site" evidence="7">
    <location>
        <begin position="231"/>
        <end position="233"/>
    </location>
    <ligand>
        <name>ATP</name>
        <dbReference type="ChEBI" id="CHEBI:30616"/>
    </ligand>
</feature>
<evidence type="ECO:0000256" key="2">
    <source>
        <dbReference type="ARBA" id="ARBA00022598"/>
    </source>
</evidence>
<comment type="similarity">
    <text evidence="1 7">Belongs to the class-II aminoacyl-tRNA synthetase family. Type 1 subfamily.</text>
</comment>
<proteinExistence type="inferred from homology"/>
<dbReference type="CDD" id="cd04317">
    <property type="entry name" value="EcAspRS_like_N"/>
    <property type="match status" value="1"/>
</dbReference>
<feature type="binding site" evidence="7">
    <location>
        <position position="459"/>
    </location>
    <ligand>
        <name>L-aspartate</name>
        <dbReference type="ChEBI" id="CHEBI:29991"/>
    </ligand>
</feature>
<dbReference type="NCBIfam" id="TIGR00459">
    <property type="entry name" value="aspS_bact"/>
    <property type="match status" value="1"/>
</dbReference>
<evidence type="ECO:0000313" key="9">
    <source>
        <dbReference type="EMBL" id="MBC8573576.1"/>
    </source>
</evidence>
<dbReference type="RefSeq" id="WP_249308858.1">
    <property type="nucleotide sequence ID" value="NZ_JACRSZ010000010.1"/>
</dbReference>
<feature type="site" description="Important for tRNA non-discrimination" evidence="7">
    <location>
        <position position="93"/>
    </location>
</feature>
<keyword evidence="6 7" id="KW-0030">Aminoacyl-tRNA synthetase</keyword>
<evidence type="ECO:0000256" key="1">
    <source>
        <dbReference type="ARBA" id="ARBA00006303"/>
    </source>
</evidence>
<feature type="domain" description="Aminoacyl-transfer RNA synthetases class-II family profile" evidence="8">
    <location>
        <begin position="152"/>
        <end position="566"/>
    </location>
</feature>
<keyword evidence="7" id="KW-0963">Cytoplasm</keyword>
<feature type="binding site" evidence="7">
    <location>
        <position position="493"/>
    </location>
    <ligand>
        <name>ATP</name>
        <dbReference type="ChEBI" id="CHEBI:30616"/>
    </ligand>
</feature>
<accession>A0ABR7NAZ5</accession>
<comment type="function">
    <text evidence="7">Aspartyl-tRNA synthetase with relaxed tRNA specificity since it is able to aspartylate not only its cognate tRNA(Asp) but also tRNA(Asn). Reaction proceeds in two steps: L-aspartate is first activated by ATP to form Asp-AMP and then transferred to the acceptor end of tRNA(Asp/Asn).</text>
</comment>
<dbReference type="InterPro" id="IPR006195">
    <property type="entry name" value="aa-tRNA-synth_II"/>
</dbReference>
<dbReference type="EC" id="6.1.1.23" evidence="7"/>
<evidence type="ECO:0000256" key="4">
    <source>
        <dbReference type="ARBA" id="ARBA00022840"/>
    </source>
</evidence>
<keyword evidence="3 7" id="KW-0547">Nucleotide-binding</keyword>
<evidence type="ECO:0000313" key="10">
    <source>
        <dbReference type="Proteomes" id="UP000657421"/>
    </source>
</evidence>